<evidence type="ECO:0000313" key="2">
    <source>
        <dbReference type="Proteomes" id="UP000186230"/>
    </source>
</evidence>
<protein>
    <submittedName>
        <fullName evidence="1">Uncharacterized protein</fullName>
    </submittedName>
</protein>
<keyword evidence="2" id="KW-1185">Reference proteome</keyword>
<dbReference type="KEGG" id="gfl:GRFL_1777"/>
<dbReference type="STRING" id="1229726.GRFL_1777"/>
<organism evidence="1 2">
    <name type="scientific">Christiangramia flava JLT2011</name>
    <dbReference type="NCBI Taxonomy" id="1229726"/>
    <lineage>
        <taxon>Bacteria</taxon>
        <taxon>Pseudomonadati</taxon>
        <taxon>Bacteroidota</taxon>
        <taxon>Flavobacteriia</taxon>
        <taxon>Flavobacteriales</taxon>
        <taxon>Flavobacteriaceae</taxon>
        <taxon>Christiangramia</taxon>
    </lineage>
</organism>
<dbReference type="InterPro" id="IPR017853">
    <property type="entry name" value="GH"/>
</dbReference>
<evidence type="ECO:0000313" key="1">
    <source>
        <dbReference type="EMBL" id="APU68501.1"/>
    </source>
</evidence>
<gene>
    <name evidence="1" type="ORF">GRFL_1777</name>
</gene>
<dbReference type="Gene3D" id="3.20.20.80">
    <property type="entry name" value="Glycosidases"/>
    <property type="match status" value="1"/>
</dbReference>
<dbReference type="PROSITE" id="PS51257">
    <property type="entry name" value="PROKAR_LIPOPROTEIN"/>
    <property type="match status" value="1"/>
</dbReference>
<name>A0A1L7I4I3_9FLAO</name>
<dbReference type="OrthoDB" id="9773531at2"/>
<dbReference type="SUPFAM" id="SSF51445">
    <property type="entry name" value="(Trans)glycosidases"/>
    <property type="match status" value="1"/>
</dbReference>
<dbReference type="EMBL" id="CP016359">
    <property type="protein sequence ID" value="APU68501.1"/>
    <property type="molecule type" value="Genomic_DNA"/>
</dbReference>
<proteinExistence type="predicted"/>
<accession>A0A1L7I4I3</accession>
<dbReference type="RefSeq" id="WP_083644265.1">
    <property type="nucleotide sequence ID" value="NZ_AMRU01000001.1"/>
</dbReference>
<reference evidence="1 2" key="1">
    <citation type="submission" date="2016-07" db="EMBL/GenBank/DDBJ databases">
        <title>Multi-omics approach to identify versatile polysaccharide utilization systems of a marine flavobacterium Gramella flava.</title>
        <authorList>
            <person name="Tang K."/>
        </authorList>
    </citation>
    <scope>NUCLEOTIDE SEQUENCE [LARGE SCALE GENOMIC DNA]</scope>
    <source>
        <strain evidence="1 2">JLT2011</strain>
    </source>
</reference>
<dbReference type="Pfam" id="PF22612">
    <property type="entry name" value="GH113"/>
    <property type="match status" value="1"/>
</dbReference>
<dbReference type="AlphaFoldDB" id="A0A1L7I4I3"/>
<dbReference type="Proteomes" id="UP000186230">
    <property type="component" value="Chromosome"/>
</dbReference>
<dbReference type="InterPro" id="IPR055151">
    <property type="entry name" value="GH113"/>
</dbReference>
<dbReference type="CDD" id="cd19608">
    <property type="entry name" value="GH113_mannanase-like"/>
    <property type="match status" value="1"/>
</dbReference>
<sequence length="347" mass="40988">MKTTKLLFRNDFSSMLLLMLLWVSASSCQSDQLLKKYNGISLVASRDSLTEKQANRLIDINANAAALMPYAFLSSEDSPELHFNSDRQWFGERVEGIEQAIDKLHQHNIKVMMKPHIWLRNGSFTGDLNFKTDQDWAQFENSYREYILLYVEIAEKHQVELFCIGTELYNFVKNRPEFWGELIAEIRDQYHGKLVYAENWDKVDQTEIWKSLDYIGVDAYFPLSDKVAPKLQEIRSGWQKHKSMLKDLSEEYDKPVLFTEYGYRSIDFAVKEPWHSGREKTETNHGLQARALEATYQEFWTENWFAGGFLWKWHQHETSGGLENDRFTPQNKPAENTIKEYYRKFKR</sequence>